<comment type="similarity">
    <text evidence="2">Belongs to the ubiquitin-conjugating enzyme family. UEV subfamily.</text>
</comment>
<feature type="region of interest" description="Disordered" evidence="8">
    <location>
        <begin position="501"/>
        <end position="593"/>
    </location>
</feature>
<dbReference type="EMBL" id="JAQQAF010000009">
    <property type="protein sequence ID" value="KAJ8457815.1"/>
    <property type="molecule type" value="Genomic_DNA"/>
</dbReference>
<feature type="domain" description="UEV" evidence="9">
    <location>
        <begin position="19"/>
        <end position="163"/>
    </location>
</feature>
<dbReference type="GO" id="GO:0008333">
    <property type="term" value="P:endosome to lysosome transport"/>
    <property type="evidence" value="ECO:0007669"/>
    <property type="project" value="TreeGrafter"/>
</dbReference>
<keyword evidence="11" id="KW-1185">Reference proteome</keyword>
<keyword evidence="6 7" id="KW-0175">Coiled coil</keyword>
<feature type="compositionally biased region" description="Polar residues" evidence="8">
    <location>
        <begin position="505"/>
        <end position="514"/>
    </location>
</feature>
<evidence type="ECO:0000313" key="10">
    <source>
        <dbReference type="EMBL" id="KAJ8457815.1"/>
    </source>
</evidence>
<keyword evidence="4" id="KW-0967">Endosome</keyword>
<proteinExistence type="inferred from homology"/>
<dbReference type="GO" id="GO:0043130">
    <property type="term" value="F:ubiquitin binding"/>
    <property type="evidence" value="ECO:0007669"/>
    <property type="project" value="TreeGrafter"/>
</dbReference>
<dbReference type="PANTHER" id="PTHR23306:SF3">
    <property type="entry name" value="TUMOR SUPPRESSOR PROTEIN 101"/>
    <property type="match status" value="1"/>
</dbReference>
<dbReference type="SUPFAM" id="SSF140111">
    <property type="entry name" value="Endosomal sorting complex assembly domain"/>
    <property type="match status" value="1"/>
</dbReference>
<dbReference type="InterPro" id="IPR017916">
    <property type="entry name" value="SB_dom"/>
</dbReference>
<feature type="compositionally biased region" description="Low complexity" evidence="8">
    <location>
        <begin position="541"/>
        <end position="554"/>
    </location>
</feature>
<gene>
    <name evidence="10" type="ORF">OPV22_030741</name>
</gene>
<dbReference type="Pfam" id="PF09454">
    <property type="entry name" value="Vps23_core"/>
    <property type="match status" value="1"/>
</dbReference>
<evidence type="ECO:0000256" key="6">
    <source>
        <dbReference type="ARBA" id="ARBA00023054"/>
    </source>
</evidence>
<dbReference type="AlphaFoldDB" id="A0AAV8PSN5"/>
<dbReference type="InterPro" id="IPR008883">
    <property type="entry name" value="UEV_N"/>
</dbReference>
<dbReference type="Gene3D" id="6.10.140.1620">
    <property type="match status" value="1"/>
</dbReference>
<dbReference type="GO" id="GO:0000813">
    <property type="term" value="C:ESCRT I complex"/>
    <property type="evidence" value="ECO:0007669"/>
    <property type="project" value="TreeGrafter"/>
</dbReference>
<keyword evidence="3" id="KW-0813">Transport</keyword>
<evidence type="ECO:0000256" key="5">
    <source>
        <dbReference type="ARBA" id="ARBA00022927"/>
    </source>
</evidence>
<dbReference type="Gene3D" id="6.10.140.820">
    <property type="match status" value="1"/>
</dbReference>
<protein>
    <recommendedName>
        <fullName evidence="9">UEV domain-containing protein</fullName>
    </recommendedName>
</protein>
<dbReference type="InterPro" id="IPR016135">
    <property type="entry name" value="UBQ-conjugating_enzyme/RWD"/>
</dbReference>
<dbReference type="Gene3D" id="3.10.110.10">
    <property type="entry name" value="Ubiquitin Conjugating Enzyme"/>
    <property type="match status" value="1"/>
</dbReference>
<dbReference type="InterPro" id="IPR052070">
    <property type="entry name" value="ESCRT-I_UEV_domain"/>
</dbReference>
<dbReference type="InterPro" id="IPR037202">
    <property type="entry name" value="ESCRT_assembly_dom"/>
</dbReference>
<dbReference type="Pfam" id="PF05743">
    <property type="entry name" value="UEV"/>
    <property type="match status" value="1"/>
</dbReference>
<sequence length="650" mass="73048">MATLPWTPATAAVHQYLTSALSHRGEAALPYAEDARWTVRQHLAALSHAFPTLRPTAGHFTHNDGRRATLLRAEGTIPLATSSSACLPVSIWLLEAYPHLPPAVFLSFPPGTALKPRHPLVEPSGSVSVPYLRSWIFPYYNLVDLVRSLAQLFSQDPPFAISPSAIHDAKAKETAEVVEAVQRHLAATGKSHTAEMEALLDTQTQLKRRKAEIARGLTRLEEEKELLEQQLQMLIMNCDVTGSWVAKNHRRPTASLDGAFEPSDAHSRRTMECAAADMAAEDVMYALDEALREGCVPLDAYLKSGEGSHPPHLSPSYLAPAPKDPVLPWVFGQGQHNKWEEEGKSKSWAFRSLHPWRPHLHVHLLDGLRALRNMRSQLYSAAEYFELSYINDDRKEIVMRTLKDYAVEAVVNAVDHLGSVSYKVNNLLNEEVDEVSVAESEVSCIEQRLRTCQACIDQEGLSQQSLLIRPPKYHKHYILQDESMVDCDRQAMLKYEELHPPMENGNLQQHQSATSRRPSPNRNARSSSPSPCPPLVREHSSSPSRKSRPASPVPQLEKISSKGRRDNSPLRPSNPLTRARSAANRPPIPNSSKQYLLESQNSLPNCLHDEQYNRKETERNPTKKKGFLKSLLTRNRSWTDESLYSYLDEY</sequence>
<organism evidence="10 11">
    <name type="scientific">Ensete ventricosum</name>
    <name type="common">Abyssinian banana</name>
    <name type="synonym">Musa ensete</name>
    <dbReference type="NCBI Taxonomy" id="4639"/>
    <lineage>
        <taxon>Eukaryota</taxon>
        <taxon>Viridiplantae</taxon>
        <taxon>Streptophyta</taxon>
        <taxon>Embryophyta</taxon>
        <taxon>Tracheophyta</taxon>
        <taxon>Spermatophyta</taxon>
        <taxon>Magnoliopsida</taxon>
        <taxon>Liliopsida</taxon>
        <taxon>Zingiberales</taxon>
        <taxon>Musaceae</taxon>
        <taxon>Ensete</taxon>
    </lineage>
</organism>
<evidence type="ECO:0000256" key="1">
    <source>
        <dbReference type="ARBA" id="ARBA00004177"/>
    </source>
</evidence>
<evidence type="ECO:0000313" key="11">
    <source>
        <dbReference type="Proteomes" id="UP001222027"/>
    </source>
</evidence>
<feature type="compositionally biased region" description="Basic and acidic residues" evidence="8">
    <location>
        <begin position="559"/>
        <end position="568"/>
    </location>
</feature>
<name>A0AAV8PSN5_ENSVE</name>
<accession>A0AAV8PSN5</accession>
<comment type="caution">
    <text evidence="10">The sequence shown here is derived from an EMBL/GenBank/DDBJ whole genome shotgun (WGS) entry which is preliminary data.</text>
</comment>
<evidence type="ECO:0000256" key="4">
    <source>
        <dbReference type="ARBA" id="ARBA00022753"/>
    </source>
</evidence>
<dbReference type="Proteomes" id="UP001222027">
    <property type="component" value="Unassembled WGS sequence"/>
</dbReference>
<dbReference type="SUPFAM" id="SSF54495">
    <property type="entry name" value="UBC-like"/>
    <property type="match status" value="1"/>
</dbReference>
<evidence type="ECO:0000256" key="2">
    <source>
        <dbReference type="ARBA" id="ARBA00009594"/>
    </source>
</evidence>
<evidence type="ECO:0000256" key="7">
    <source>
        <dbReference type="SAM" id="Coils"/>
    </source>
</evidence>
<dbReference type="GO" id="GO:0015031">
    <property type="term" value="P:protein transport"/>
    <property type="evidence" value="ECO:0007669"/>
    <property type="project" value="UniProtKB-KW"/>
</dbReference>
<dbReference type="CDD" id="cd11685">
    <property type="entry name" value="UEV_TSG101-like"/>
    <property type="match status" value="1"/>
</dbReference>
<dbReference type="PANTHER" id="PTHR23306">
    <property type="entry name" value="TUMOR SUSCEPTIBILITY GENE 101 PROTEIN-RELATED"/>
    <property type="match status" value="1"/>
</dbReference>
<evidence type="ECO:0000259" key="9">
    <source>
        <dbReference type="PROSITE" id="PS51322"/>
    </source>
</evidence>
<evidence type="ECO:0000256" key="3">
    <source>
        <dbReference type="ARBA" id="ARBA00022448"/>
    </source>
</evidence>
<comment type="subcellular location">
    <subcellularLocation>
        <location evidence="1">Endosome</location>
    </subcellularLocation>
</comment>
<feature type="compositionally biased region" description="Low complexity" evidence="8">
    <location>
        <begin position="515"/>
        <end position="529"/>
    </location>
</feature>
<reference evidence="10 11" key="1">
    <citation type="submission" date="2022-12" db="EMBL/GenBank/DDBJ databases">
        <title>Chromosome-scale assembly of the Ensete ventricosum genome.</title>
        <authorList>
            <person name="Dussert Y."/>
            <person name="Stocks J."/>
            <person name="Wendawek A."/>
            <person name="Woldeyes F."/>
            <person name="Nichols R.A."/>
            <person name="Borrell J.S."/>
        </authorList>
    </citation>
    <scope>NUCLEOTIDE SEQUENCE [LARGE SCALE GENOMIC DNA]</scope>
    <source>
        <strain evidence="11">cv. Maze</strain>
        <tissue evidence="10">Seeds</tissue>
    </source>
</reference>
<keyword evidence="5" id="KW-0653">Protein transport</keyword>
<feature type="coiled-coil region" evidence="7">
    <location>
        <begin position="203"/>
        <end position="237"/>
    </location>
</feature>
<dbReference type="PROSITE" id="PS51322">
    <property type="entry name" value="UEV"/>
    <property type="match status" value="1"/>
</dbReference>
<evidence type="ECO:0000256" key="8">
    <source>
        <dbReference type="SAM" id="MobiDB-lite"/>
    </source>
</evidence>